<accession>A0A7S0YHU5</accession>
<dbReference type="InterPro" id="IPR018247">
    <property type="entry name" value="EF_Hand_1_Ca_BS"/>
</dbReference>
<name>A0A7S0YHU5_9CHLO</name>
<feature type="domain" description="EF-hand" evidence="4">
    <location>
        <begin position="122"/>
        <end position="157"/>
    </location>
</feature>
<evidence type="ECO:0000256" key="3">
    <source>
        <dbReference type="ARBA" id="ARBA00022837"/>
    </source>
</evidence>
<keyword evidence="3" id="KW-0106">Calcium</keyword>
<dbReference type="CDD" id="cd00051">
    <property type="entry name" value="EFh"/>
    <property type="match status" value="2"/>
</dbReference>
<dbReference type="EMBL" id="HBFM01012203">
    <property type="protein sequence ID" value="CAD8771254.1"/>
    <property type="molecule type" value="Transcribed_RNA"/>
</dbReference>
<dbReference type="InterPro" id="IPR039647">
    <property type="entry name" value="EF_hand_pair_protein_CML-like"/>
</dbReference>
<evidence type="ECO:0000259" key="4">
    <source>
        <dbReference type="PROSITE" id="PS50222"/>
    </source>
</evidence>
<dbReference type="GO" id="GO:0005509">
    <property type="term" value="F:calcium ion binding"/>
    <property type="evidence" value="ECO:0007669"/>
    <property type="project" value="InterPro"/>
</dbReference>
<sequence>MFPSMKKKLAPGSKYSKAQVLELKDIFNFHDKDKDGKITLKEMGQSLAEYKSVKKQELNFFRVLDINRDGVVTFDEFLRRTFPWASTADFNAMLDWANEGEESKKKTGNSESNQETWEIDDETSQDLKKLFNVWDTNHNGILEYEELVVQAENCGFDSDEIRRLFNAHDKDHNGVISFEEFVFLVKTSFI</sequence>
<dbReference type="Gene3D" id="1.10.238.10">
    <property type="entry name" value="EF-hand"/>
    <property type="match status" value="2"/>
</dbReference>
<dbReference type="PROSITE" id="PS50222">
    <property type="entry name" value="EF_HAND_2"/>
    <property type="match status" value="3"/>
</dbReference>
<reference evidence="5" key="1">
    <citation type="submission" date="2021-01" db="EMBL/GenBank/DDBJ databases">
        <authorList>
            <person name="Corre E."/>
            <person name="Pelletier E."/>
            <person name="Niang G."/>
            <person name="Scheremetjew M."/>
            <person name="Finn R."/>
            <person name="Kale V."/>
            <person name="Holt S."/>
            <person name="Cochrane G."/>
            <person name="Meng A."/>
            <person name="Brown T."/>
            <person name="Cohen L."/>
        </authorList>
    </citation>
    <scope>NUCLEOTIDE SEQUENCE</scope>
    <source>
        <strain evidence="5">SAG 63-3</strain>
    </source>
</reference>
<feature type="domain" description="EF-hand" evidence="4">
    <location>
        <begin position="159"/>
        <end position="190"/>
    </location>
</feature>
<evidence type="ECO:0000256" key="2">
    <source>
        <dbReference type="ARBA" id="ARBA00022737"/>
    </source>
</evidence>
<keyword evidence="1" id="KW-0479">Metal-binding</keyword>
<dbReference type="AlphaFoldDB" id="A0A7S0YHU5"/>
<dbReference type="SUPFAM" id="SSF47473">
    <property type="entry name" value="EF-hand"/>
    <property type="match status" value="1"/>
</dbReference>
<feature type="domain" description="EF-hand" evidence="4">
    <location>
        <begin position="18"/>
        <end position="53"/>
    </location>
</feature>
<dbReference type="InterPro" id="IPR011992">
    <property type="entry name" value="EF-hand-dom_pair"/>
</dbReference>
<dbReference type="PANTHER" id="PTHR10891">
    <property type="entry name" value="EF-HAND CALCIUM-BINDING DOMAIN CONTAINING PROTEIN"/>
    <property type="match status" value="1"/>
</dbReference>
<protein>
    <recommendedName>
        <fullName evidence="4">EF-hand domain-containing protein</fullName>
    </recommendedName>
</protein>
<dbReference type="PROSITE" id="PS00018">
    <property type="entry name" value="EF_HAND_1"/>
    <property type="match status" value="4"/>
</dbReference>
<dbReference type="SMART" id="SM00054">
    <property type="entry name" value="EFh"/>
    <property type="match status" value="4"/>
</dbReference>
<proteinExistence type="predicted"/>
<evidence type="ECO:0000313" key="5">
    <source>
        <dbReference type="EMBL" id="CAD8771254.1"/>
    </source>
</evidence>
<dbReference type="Pfam" id="PF13499">
    <property type="entry name" value="EF-hand_7"/>
    <property type="match status" value="2"/>
</dbReference>
<evidence type="ECO:0000256" key="1">
    <source>
        <dbReference type="ARBA" id="ARBA00022723"/>
    </source>
</evidence>
<keyword evidence="2" id="KW-0677">Repeat</keyword>
<dbReference type="InterPro" id="IPR002048">
    <property type="entry name" value="EF_hand_dom"/>
</dbReference>
<organism evidence="5">
    <name type="scientific">Polytomella parva</name>
    <dbReference type="NCBI Taxonomy" id="51329"/>
    <lineage>
        <taxon>Eukaryota</taxon>
        <taxon>Viridiplantae</taxon>
        <taxon>Chlorophyta</taxon>
        <taxon>core chlorophytes</taxon>
        <taxon>Chlorophyceae</taxon>
        <taxon>CS clade</taxon>
        <taxon>Chlamydomonadales</taxon>
        <taxon>Chlamydomonadaceae</taxon>
        <taxon>Polytomella</taxon>
    </lineage>
</organism>
<gene>
    <name evidence="5" type="ORF">PPAR00522_LOCUS7657</name>
</gene>